<evidence type="ECO:0000313" key="1">
    <source>
        <dbReference type="EMBL" id="KKL98709.1"/>
    </source>
</evidence>
<dbReference type="AlphaFoldDB" id="A0A0F9GIQ0"/>
<name>A0A0F9GIQ0_9ZZZZ</name>
<sequence>MDKIEELVEWVAGRMRERDMHAVGYTNYVEDGKNTEGLDLELAKEILSHPDLALIDRRNYNAFNKAEVPKLAELAMIVPLAEALKEVRNNGSR</sequence>
<comment type="caution">
    <text evidence="1">The sequence shown here is derived from an EMBL/GenBank/DDBJ whole genome shotgun (WGS) entry which is preliminary data.</text>
</comment>
<protein>
    <submittedName>
        <fullName evidence="1">Uncharacterized protein</fullName>
    </submittedName>
</protein>
<gene>
    <name evidence="1" type="ORF">LCGC14_1821740</name>
</gene>
<accession>A0A0F9GIQ0</accession>
<proteinExistence type="predicted"/>
<dbReference type="EMBL" id="LAZR01017849">
    <property type="protein sequence ID" value="KKL98709.1"/>
    <property type="molecule type" value="Genomic_DNA"/>
</dbReference>
<reference evidence="1" key="1">
    <citation type="journal article" date="2015" name="Nature">
        <title>Complex archaea that bridge the gap between prokaryotes and eukaryotes.</title>
        <authorList>
            <person name="Spang A."/>
            <person name="Saw J.H."/>
            <person name="Jorgensen S.L."/>
            <person name="Zaremba-Niedzwiedzka K."/>
            <person name="Martijn J."/>
            <person name="Lind A.E."/>
            <person name="van Eijk R."/>
            <person name="Schleper C."/>
            <person name="Guy L."/>
            <person name="Ettema T.J."/>
        </authorList>
    </citation>
    <scope>NUCLEOTIDE SEQUENCE</scope>
</reference>
<organism evidence="1">
    <name type="scientific">marine sediment metagenome</name>
    <dbReference type="NCBI Taxonomy" id="412755"/>
    <lineage>
        <taxon>unclassified sequences</taxon>
        <taxon>metagenomes</taxon>
        <taxon>ecological metagenomes</taxon>
    </lineage>
</organism>